<dbReference type="AlphaFoldDB" id="A0AAU9XT28"/>
<evidence type="ECO:0000256" key="1">
    <source>
        <dbReference type="SAM" id="MobiDB-lite"/>
    </source>
</evidence>
<protein>
    <submittedName>
        <fullName evidence="2">Uncharacterized protein</fullName>
    </submittedName>
</protein>
<accession>A0AAU9XT28</accession>
<evidence type="ECO:0000313" key="3">
    <source>
        <dbReference type="Proteomes" id="UP001159428"/>
    </source>
</evidence>
<sequence length="226" mass="25848">MGDSGDSSSASDCGSPQPKGRSTNKVFVWLKEKAKCTPRGNPWVLLNREGRVKDLAIQGNYSSAKMKELVKENFAGLAAVDLNRRSMHQIKVNADEIHKLKRMIHLTQNLIIREEEGEISLQKAIENDKKKLIKKSSKKIREARQGRVTQPSLEGEKVTIFLCHLNGKEKRQFNKGAFFQEVYDWAGSNECLPLYFTIQRGREVVRHGDLLERTEVLHIYERVSKQ</sequence>
<comment type="caution">
    <text evidence="2">The sequence shown here is derived from an EMBL/GenBank/DDBJ whole genome shotgun (WGS) entry which is preliminary data.</text>
</comment>
<evidence type="ECO:0000313" key="2">
    <source>
        <dbReference type="EMBL" id="CAH3157160.1"/>
    </source>
</evidence>
<organism evidence="2 3">
    <name type="scientific">Pocillopora meandrina</name>
    <dbReference type="NCBI Taxonomy" id="46732"/>
    <lineage>
        <taxon>Eukaryota</taxon>
        <taxon>Metazoa</taxon>
        <taxon>Cnidaria</taxon>
        <taxon>Anthozoa</taxon>
        <taxon>Hexacorallia</taxon>
        <taxon>Scleractinia</taxon>
        <taxon>Astrocoeniina</taxon>
        <taxon>Pocilloporidae</taxon>
        <taxon>Pocillopora</taxon>
    </lineage>
</organism>
<feature type="compositionally biased region" description="Low complexity" evidence="1">
    <location>
        <begin position="1"/>
        <end position="15"/>
    </location>
</feature>
<dbReference type="Proteomes" id="UP001159428">
    <property type="component" value="Unassembled WGS sequence"/>
</dbReference>
<gene>
    <name evidence="2" type="ORF">PMEA_00029875</name>
</gene>
<name>A0AAU9XT28_9CNID</name>
<dbReference type="EMBL" id="CALNXJ010000063">
    <property type="protein sequence ID" value="CAH3157160.1"/>
    <property type="molecule type" value="Genomic_DNA"/>
</dbReference>
<keyword evidence="3" id="KW-1185">Reference proteome</keyword>
<feature type="region of interest" description="Disordered" evidence="1">
    <location>
        <begin position="1"/>
        <end position="21"/>
    </location>
</feature>
<proteinExistence type="predicted"/>
<reference evidence="2 3" key="1">
    <citation type="submission" date="2022-05" db="EMBL/GenBank/DDBJ databases">
        <authorList>
            <consortium name="Genoscope - CEA"/>
            <person name="William W."/>
        </authorList>
    </citation>
    <scope>NUCLEOTIDE SEQUENCE [LARGE SCALE GENOMIC DNA]</scope>
</reference>